<dbReference type="Pfam" id="PF03992">
    <property type="entry name" value="ABM"/>
    <property type="match status" value="1"/>
</dbReference>
<dbReference type="SUPFAM" id="SSF54909">
    <property type="entry name" value="Dimeric alpha+beta barrel"/>
    <property type="match status" value="1"/>
</dbReference>
<gene>
    <name evidence="2" type="ORF">MNBD_ALPHA11-2207</name>
</gene>
<evidence type="ECO:0000313" key="2">
    <source>
        <dbReference type="EMBL" id="VAW20193.1"/>
    </source>
</evidence>
<feature type="domain" description="ABM" evidence="1">
    <location>
        <begin position="15"/>
        <end position="81"/>
    </location>
</feature>
<sequence>MNETKNHADNAFVFIETITPVEGHLDDVLAISLRSAKLLEGRNGLIQSMVAKSEKKGSEITAISVWSSKSDFQNFMKSEDVAILLKSDDMKNIKSYMSNYDMLMSDLVEGWHG</sequence>
<dbReference type="EMBL" id="UOEQ01000260">
    <property type="protein sequence ID" value="VAW20193.1"/>
    <property type="molecule type" value="Genomic_DNA"/>
</dbReference>
<protein>
    <recommendedName>
        <fullName evidence="1">ABM domain-containing protein</fullName>
    </recommendedName>
</protein>
<dbReference type="InterPro" id="IPR011008">
    <property type="entry name" value="Dimeric_a/b-barrel"/>
</dbReference>
<evidence type="ECO:0000259" key="1">
    <source>
        <dbReference type="Pfam" id="PF03992"/>
    </source>
</evidence>
<dbReference type="Gene3D" id="3.30.70.100">
    <property type="match status" value="1"/>
</dbReference>
<name>A0A3B0TVG1_9ZZZZ</name>
<reference evidence="2" key="1">
    <citation type="submission" date="2018-06" db="EMBL/GenBank/DDBJ databases">
        <authorList>
            <person name="Zhirakovskaya E."/>
        </authorList>
    </citation>
    <scope>NUCLEOTIDE SEQUENCE</scope>
</reference>
<accession>A0A3B0TVG1</accession>
<organism evidence="2">
    <name type="scientific">hydrothermal vent metagenome</name>
    <dbReference type="NCBI Taxonomy" id="652676"/>
    <lineage>
        <taxon>unclassified sequences</taxon>
        <taxon>metagenomes</taxon>
        <taxon>ecological metagenomes</taxon>
    </lineage>
</organism>
<dbReference type="AlphaFoldDB" id="A0A3B0TVG1"/>
<dbReference type="InterPro" id="IPR007138">
    <property type="entry name" value="ABM_dom"/>
</dbReference>
<proteinExistence type="predicted"/>